<evidence type="ECO:0000313" key="3">
    <source>
        <dbReference type="Proteomes" id="UP001273166"/>
    </source>
</evidence>
<dbReference type="RefSeq" id="XP_062725886.1">
    <property type="nucleotide sequence ID" value="XM_062867308.1"/>
</dbReference>
<dbReference type="InterPro" id="IPR036871">
    <property type="entry name" value="PX_dom_sf"/>
</dbReference>
<dbReference type="GO" id="GO:0035091">
    <property type="term" value="F:phosphatidylinositol binding"/>
    <property type="evidence" value="ECO:0007669"/>
    <property type="project" value="InterPro"/>
</dbReference>
<feature type="compositionally biased region" description="Pro residues" evidence="1">
    <location>
        <begin position="115"/>
        <end position="125"/>
    </location>
</feature>
<reference evidence="2" key="1">
    <citation type="journal article" date="2023" name="Mol. Phylogenet. Evol.">
        <title>Genome-scale phylogeny and comparative genomics of the fungal order Sordariales.</title>
        <authorList>
            <person name="Hensen N."/>
            <person name="Bonometti L."/>
            <person name="Westerberg I."/>
            <person name="Brannstrom I.O."/>
            <person name="Guillou S."/>
            <person name="Cros-Aarteil S."/>
            <person name="Calhoun S."/>
            <person name="Haridas S."/>
            <person name="Kuo A."/>
            <person name="Mondo S."/>
            <person name="Pangilinan J."/>
            <person name="Riley R."/>
            <person name="LaButti K."/>
            <person name="Andreopoulos B."/>
            <person name="Lipzen A."/>
            <person name="Chen C."/>
            <person name="Yan M."/>
            <person name="Daum C."/>
            <person name="Ng V."/>
            <person name="Clum A."/>
            <person name="Steindorff A."/>
            <person name="Ohm R.A."/>
            <person name="Martin F."/>
            <person name="Silar P."/>
            <person name="Natvig D.O."/>
            <person name="Lalanne C."/>
            <person name="Gautier V."/>
            <person name="Ament-Velasquez S.L."/>
            <person name="Kruys A."/>
            <person name="Hutchinson M.I."/>
            <person name="Powell A.J."/>
            <person name="Barry K."/>
            <person name="Miller A.N."/>
            <person name="Grigoriev I.V."/>
            <person name="Debuchy R."/>
            <person name="Gladieux P."/>
            <person name="Hiltunen Thoren M."/>
            <person name="Johannesson H."/>
        </authorList>
    </citation>
    <scope>NUCLEOTIDE SEQUENCE</scope>
    <source>
        <strain evidence="2">CBS 333.67</strain>
    </source>
</reference>
<reference evidence="2" key="2">
    <citation type="submission" date="2023-06" db="EMBL/GenBank/DDBJ databases">
        <authorList>
            <consortium name="Lawrence Berkeley National Laboratory"/>
            <person name="Mondo S.J."/>
            <person name="Hensen N."/>
            <person name="Bonometti L."/>
            <person name="Westerberg I."/>
            <person name="Brannstrom I.O."/>
            <person name="Guillou S."/>
            <person name="Cros-Aarteil S."/>
            <person name="Calhoun S."/>
            <person name="Haridas S."/>
            <person name="Kuo A."/>
            <person name="Pangilinan J."/>
            <person name="Riley R."/>
            <person name="Labutti K."/>
            <person name="Andreopoulos B."/>
            <person name="Lipzen A."/>
            <person name="Chen C."/>
            <person name="Yanf M."/>
            <person name="Daum C."/>
            <person name="Ng V."/>
            <person name="Clum A."/>
            <person name="Steindorff A."/>
            <person name="Ohm R."/>
            <person name="Martin F."/>
            <person name="Silar P."/>
            <person name="Natvig D."/>
            <person name="Lalanne C."/>
            <person name="Gautier V."/>
            <person name="Ament-Velasquez S.L."/>
            <person name="Kruys A."/>
            <person name="Hutchinson M.I."/>
            <person name="Powell A.J."/>
            <person name="Barry K."/>
            <person name="Miller A.N."/>
            <person name="Grigoriev I.V."/>
            <person name="Debuchy R."/>
            <person name="Gladieux P."/>
            <person name="Thoren M.H."/>
            <person name="Johannesson H."/>
        </authorList>
    </citation>
    <scope>NUCLEOTIDE SEQUENCE</scope>
    <source>
        <strain evidence="2">CBS 333.67</strain>
    </source>
</reference>
<name>A0AAJ0H1H3_9PEZI</name>
<accession>A0AAJ0H1H3</accession>
<dbReference type="AlphaFoldDB" id="A0AAJ0H1H3"/>
<feature type="compositionally biased region" description="Low complexity" evidence="1">
    <location>
        <begin position="57"/>
        <end position="66"/>
    </location>
</feature>
<feature type="compositionally biased region" description="Low complexity" evidence="1">
    <location>
        <begin position="126"/>
        <end position="150"/>
    </location>
</feature>
<dbReference type="SUPFAM" id="SSF64268">
    <property type="entry name" value="PX domain"/>
    <property type="match status" value="1"/>
</dbReference>
<proteinExistence type="predicted"/>
<keyword evidence="3" id="KW-1185">Reference proteome</keyword>
<dbReference type="GeneID" id="87886137"/>
<protein>
    <submittedName>
        <fullName evidence="2">Uncharacterized protein</fullName>
    </submittedName>
</protein>
<sequence length="242" mass="26934">MIIRSLSTRQATSRPQVHTRKNHDIYNGILHLPLATHVRVEYEDYYHHHHHRHRSITDTTTTTSSRNKPPRHTRYIITLSYAHNRVCEIYRSHDDVVTLRQALLAAGCRAASPSRLPPPPPPPPTTTTTTTTPIQPVARSNSSNSSNNNNRRIDRSRACSCRCTCPVACPVLLLPPPPPPAQRPLRVVDVDTSAAARELQQLLEEGLKRVREGGEVGGGGGGRARVPVEWFLRRRVGDCGGK</sequence>
<evidence type="ECO:0000256" key="1">
    <source>
        <dbReference type="SAM" id="MobiDB-lite"/>
    </source>
</evidence>
<gene>
    <name evidence="2" type="ORF">B0T15DRAFT_498275</name>
</gene>
<feature type="region of interest" description="Disordered" evidence="1">
    <location>
        <begin position="110"/>
        <end position="152"/>
    </location>
</feature>
<dbReference type="EMBL" id="JAUDZG010000001">
    <property type="protein sequence ID" value="KAK3310106.1"/>
    <property type="molecule type" value="Genomic_DNA"/>
</dbReference>
<comment type="caution">
    <text evidence="2">The sequence shown here is derived from an EMBL/GenBank/DDBJ whole genome shotgun (WGS) entry which is preliminary data.</text>
</comment>
<dbReference type="Proteomes" id="UP001273166">
    <property type="component" value="Unassembled WGS sequence"/>
</dbReference>
<feature type="region of interest" description="Disordered" evidence="1">
    <location>
        <begin position="49"/>
        <end position="71"/>
    </location>
</feature>
<organism evidence="2 3">
    <name type="scientific">Chaetomium strumarium</name>
    <dbReference type="NCBI Taxonomy" id="1170767"/>
    <lineage>
        <taxon>Eukaryota</taxon>
        <taxon>Fungi</taxon>
        <taxon>Dikarya</taxon>
        <taxon>Ascomycota</taxon>
        <taxon>Pezizomycotina</taxon>
        <taxon>Sordariomycetes</taxon>
        <taxon>Sordariomycetidae</taxon>
        <taxon>Sordariales</taxon>
        <taxon>Chaetomiaceae</taxon>
        <taxon>Chaetomium</taxon>
    </lineage>
</organism>
<evidence type="ECO:0000313" key="2">
    <source>
        <dbReference type="EMBL" id="KAK3310106.1"/>
    </source>
</evidence>